<feature type="region of interest" description="Disordered" evidence="1">
    <location>
        <begin position="1"/>
        <end position="35"/>
    </location>
</feature>
<evidence type="ECO:0000256" key="1">
    <source>
        <dbReference type="SAM" id="MobiDB-lite"/>
    </source>
</evidence>
<feature type="compositionally biased region" description="Polar residues" evidence="1">
    <location>
        <begin position="23"/>
        <end position="34"/>
    </location>
</feature>
<dbReference type="KEGG" id="asd:AS9A_P20109"/>
<gene>
    <name evidence="2" type="ordered locus">AS9A_P20109</name>
</gene>
<dbReference type="EMBL" id="CP002788">
    <property type="protein sequence ID" value="AEF43153.1"/>
    <property type="molecule type" value="Genomic_DNA"/>
</dbReference>
<keyword evidence="2" id="KW-0614">Plasmid</keyword>
<sequence length="59" mass="6293">MSVRAANRGPDHRARPPGFLTNGLESPSSANNVTVPFPVRESTAALRPLRDPAADNDQP</sequence>
<organism evidence="2 3">
    <name type="scientific">Hoyosella subflava (strain DSM 45089 / JCM 17490 / NBRC 109087 / DQS3-9A1)</name>
    <name type="common">Amycolicicoccus subflavus</name>
    <dbReference type="NCBI Taxonomy" id="443218"/>
    <lineage>
        <taxon>Bacteria</taxon>
        <taxon>Bacillati</taxon>
        <taxon>Actinomycetota</taxon>
        <taxon>Actinomycetes</taxon>
        <taxon>Mycobacteriales</taxon>
        <taxon>Hoyosellaceae</taxon>
        <taxon>Hoyosella</taxon>
    </lineage>
</organism>
<accession>F6ESN2</accession>
<geneLocation type="plasmid" evidence="2 3">
    <name>pAS9A-2</name>
</geneLocation>
<dbReference type="RefSeq" id="WP_013798160.1">
    <property type="nucleotide sequence ID" value="NC_015561.1"/>
</dbReference>
<name>F6ESN2_HOYSD</name>
<keyword evidence="3" id="KW-1185">Reference proteome</keyword>
<evidence type="ECO:0000313" key="2">
    <source>
        <dbReference type="EMBL" id="AEF43153.1"/>
    </source>
</evidence>
<dbReference type="HOGENOM" id="CLU_2950055_0_0_11"/>
<proteinExistence type="predicted"/>
<evidence type="ECO:0000313" key="3">
    <source>
        <dbReference type="Proteomes" id="UP000009235"/>
    </source>
</evidence>
<reference evidence="2 3" key="1">
    <citation type="journal article" date="2011" name="J. Bacteriol.">
        <title>Complete genome sequence of Amycolicicoccus subflavus DQS3-9A1T, an actinomycete isolated from crude oil-polluted soil.</title>
        <authorList>
            <person name="Cai M."/>
            <person name="Chen W.M."/>
            <person name="Nie Y."/>
            <person name="Chi C.Q."/>
            <person name="Wang Y.N."/>
            <person name="Tang Y.Q."/>
            <person name="Li G.Y."/>
            <person name="Wu X.L."/>
        </authorList>
    </citation>
    <scope>NUCLEOTIDE SEQUENCE [LARGE SCALE GENOMIC DNA]</scope>
    <source>
        <strain evidence="3">DSM 45089 / DQS3-9A1</strain>
        <plasmid evidence="2 3">pAS9A-2</plasmid>
    </source>
</reference>
<dbReference type="Proteomes" id="UP000009235">
    <property type="component" value="Plasmid pAS9A-2"/>
</dbReference>
<dbReference type="AlphaFoldDB" id="F6ESN2"/>
<protein>
    <submittedName>
        <fullName evidence="2">Uncharacterized protein</fullName>
    </submittedName>
</protein>